<comment type="subcellular location">
    <subcellularLocation>
        <location evidence="1">Nucleus</location>
    </subcellularLocation>
</comment>
<reference evidence="8" key="1">
    <citation type="submission" date="2024-04" db="EMBL/GenBank/DDBJ databases">
        <title>Salinicola lusitanus LLJ914,a marine bacterium isolated from the Okinawa Trough.</title>
        <authorList>
            <person name="Li J."/>
        </authorList>
    </citation>
    <scope>NUCLEOTIDE SEQUENCE [LARGE SCALE GENOMIC DNA]</scope>
</reference>
<feature type="domain" description="WWE" evidence="5">
    <location>
        <begin position="3"/>
        <end position="88"/>
    </location>
</feature>
<dbReference type="GO" id="GO:1990404">
    <property type="term" value="F:NAD+-protein mono-ADP-ribosyltransferase activity"/>
    <property type="evidence" value="ECO:0007669"/>
    <property type="project" value="TreeGrafter"/>
</dbReference>
<dbReference type="Gene3D" id="3.30.720.50">
    <property type="match status" value="1"/>
</dbReference>
<evidence type="ECO:0000313" key="7">
    <source>
        <dbReference type="EMBL" id="KAK7886159.1"/>
    </source>
</evidence>
<keyword evidence="4" id="KW-0808">Transferase</keyword>
<dbReference type="InterPro" id="IPR012317">
    <property type="entry name" value="Poly(ADP-ribose)pol_cat_dom"/>
</dbReference>
<protein>
    <recommendedName>
        <fullName evidence="4">Poly [ADP-ribose] polymerase</fullName>
        <shortName evidence="4">PARP</shortName>
        <ecNumber evidence="4">2.4.2.-</ecNumber>
    </recommendedName>
</protein>
<comment type="caution">
    <text evidence="7">The sequence shown here is derived from an EMBL/GenBank/DDBJ whole genome shotgun (WGS) entry which is preliminary data.</text>
</comment>
<evidence type="ECO:0000256" key="4">
    <source>
        <dbReference type="RuleBase" id="RU362114"/>
    </source>
</evidence>
<name>A0AAW0MZ42_9GOBI</name>
<evidence type="ECO:0000256" key="2">
    <source>
        <dbReference type="ARBA" id="ARBA00023242"/>
    </source>
</evidence>
<evidence type="ECO:0000256" key="3">
    <source>
        <dbReference type="ARBA" id="ARBA00024347"/>
    </source>
</evidence>
<dbReference type="InterPro" id="IPR004170">
    <property type="entry name" value="WWE_dom"/>
</dbReference>
<dbReference type="Gene3D" id="3.90.228.10">
    <property type="match status" value="1"/>
</dbReference>
<dbReference type="SUPFAM" id="SSF56399">
    <property type="entry name" value="ADP-ribosylation"/>
    <property type="match status" value="1"/>
</dbReference>
<gene>
    <name evidence="7" type="ORF">WMY93_025780</name>
</gene>
<sequence>MWDTDEFMDTSDTPWNWYYLADCGQWHGFEDDPHNPLISQDIEHYYLQNSRGVFYTFSFNSPMLQTDIKTGSQRRIQRNFNVAKSCSCFSAVPVFWEMMDSSCPFQLIQLNDSTAEYLTVANYVKRDGLLDRNFVSIYRIQNQDLWEFYCRKKKQLMRIHGVKEIQERRLFHGTKKRNVHTICKYNFDMSLEYTLPNMPPMLTSTVTVAQMHCS</sequence>
<evidence type="ECO:0000259" key="6">
    <source>
        <dbReference type="PROSITE" id="PS51059"/>
    </source>
</evidence>
<dbReference type="GO" id="GO:0003950">
    <property type="term" value="F:NAD+ poly-ADP-ribosyltransferase activity"/>
    <property type="evidence" value="ECO:0007669"/>
    <property type="project" value="UniProtKB-UniRule"/>
</dbReference>
<accession>A0AAW0MZ42</accession>
<keyword evidence="4" id="KW-0520">NAD</keyword>
<evidence type="ECO:0000256" key="1">
    <source>
        <dbReference type="ARBA" id="ARBA00004123"/>
    </source>
</evidence>
<dbReference type="Proteomes" id="UP001460270">
    <property type="component" value="Unassembled WGS sequence"/>
</dbReference>
<dbReference type="Pfam" id="PF02825">
    <property type="entry name" value="WWE"/>
    <property type="match status" value="1"/>
</dbReference>
<evidence type="ECO:0000313" key="8">
    <source>
        <dbReference type="Proteomes" id="UP001460270"/>
    </source>
</evidence>
<dbReference type="GO" id="GO:0005634">
    <property type="term" value="C:nucleus"/>
    <property type="evidence" value="ECO:0007669"/>
    <property type="project" value="UniProtKB-SubCell"/>
</dbReference>
<dbReference type="EMBL" id="JBBPFD010000019">
    <property type="protein sequence ID" value="KAK7886159.1"/>
    <property type="molecule type" value="Genomic_DNA"/>
</dbReference>
<keyword evidence="8" id="KW-1185">Reference proteome</keyword>
<dbReference type="EC" id="2.4.2.-" evidence="4"/>
<evidence type="ECO:0000259" key="5">
    <source>
        <dbReference type="PROSITE" id="PS50918"/>
    </source>
</evidence>
<dbReference type="SUPFAM" id="SSF117839">
    <property type="entry name" value="WWE domain"/>
    <property type="match status" value="1"/>
</dbReference>
<dbReference type="InterPro" id="IPR051712">
    <property type="entry name" value="ARTD-AVP"/>
</dbReference>
<keyword evidence="2" id="KW-0539">Nucleus</keyword>
<proteinExistence type="inferred from homology"/>
<dbReference type="AlphaFoldDB" id="A0AAW0MZ42"/>
<dbReference type="PANTHER" id="PTHR45740:SF4">
    <property type="entry name" value="PROTEIN MONO-ADP-RIBOSYLTRANSFERASE PARP11"/>
    <property type="match status" value="1"/>
</dbReference>
<comment type="similarity">
    <text evidence="3">Belongs to the ARTD/PARP family.</text>
</comment>
<dbReference type="Pfam" id="PF00644">
    <property type="entry name" value="PARP"/>
    <property type="match status" value="1"/>
</dbReference>
<feature type="domain" description="PARP catalytic" evidence="6">
    <location>
        <begin position="92"/>
        <end position="214"/>
    </location>
</feature>
<dbReference type="PROSITE" id="PS51059">
    <property type="entry name" value="PARP_CATALYTIC"/>
    <property type="match status" value="1"/>
</dbReference>
<organism evidence="7 8">
    <name type="scientific">Mugilogobius chulae</name>
    <name type="common">yellowstripe goby</name>
    <dbReference type="NCBI Taxonomy" id="88201"/>
    <lineage>
        <taxon>Eukaryota</taxon>
        <taxon>Metazoa</taxon>
        <taxon>Chordata</taxon>
        <taxon>Craniata</taxon>
        <taxon>Vertebrata</taxon>
        <taxon>Euteleostomi</taxon>
        <taxon>Actinopterygii</taxon>
        <taxon>Neopterygii</taxon>
        <taxon>Teleostei</taxon>
        <taxon>Neoteleostei</taxon>
        <taxon>Acanthomorphata</taxon>
        <taxon>Gobiaria</taxon>
        <taxon>Gobiiformes</taxon>
        <taxon>Gobioidei</taxon>
        <taxon>Gobiidae</taxon>
        <taxon>Gobionellinae</taxon>
        <taxon>Mugilogobius</taxon>
    </lineage>
</organism>
<dbReference type="PROSITE" id="PS50918">
    <property type="entry name" value="WWE"/>
    <property type="match status" value="1"/>
</dbReference>
<keyword evidence="4" id="KW-0328">Glycosyltransferase</keyword>
<dbReference type="InterPro" id="IPR037197">
    <property type="entry name" value="WWE_dom_sf"/>
</dbReference>
<dbReference type="PANTHER" id="PTHR45740">
    <property type="entry name" value="POLY [ADP-RIBOSE] POLYMERASE"/>
    <property type="match status" value="1"/>
</dbReference>